<evidence type="ECO:0000256" key="1">
    <source>
        <dbReference type="SAM" id="SignalP"/>
    </source>
</evidence>
<proteinExistence type="predicted"/>
<dbReference type="Proteomes" id="UP001500390">
    <property type="component" value="Unassembled WGS sequence"/>
</dbReference>
<sequence length="849" mass="89577">MLVLAAALLGTPALADDGLATGATSRYVLDDKATVVKVDVTLELRNTTPDRGNSYFFYNYFQVPVPAGAQKVRATSGGSTLKVRLSDTKDPSTALARISFPDLRYGRSRTIRLTYTVPGEKPRSADSTRVGPGYATFTVNGFGDPGRNTVQVVAPTSMTFDATSDDFSASEKGATTTHTVRSSDADGFWAVVSLRDPANSQKATVDLPGTSLELHGYRDDGRWTEFVAEQVTAGLPELERLIGTSWPGGLERIREDASPAVQGYDGWFDPGDNEIVIGEDLDADLIFHELSHAWVSSERFSERWVYEGLAQVLAERTVKATGGKLVSHPKASRKDRDAVALNEWGGSPSAPIDDVDSYAYPAAYAATKALVADLDDAQLAAVVSAGIRGESAYDPAGTRDSAGVLTSWARWLDILETRGGVKDAAAVFQTWALTADQRAQLAPRATARTAYAAVDAGDGDWLPPEGLRDAMTRWDFDRAAAVTEQVAELGPAVEQVQDAAAQGDLPVPEAVRETYEKAEEDEQYAALASSLPEAARAISAVGAAVDDAATDRDPVSALGASVLGVQDSAAEAVALLEEGKLDAAVTAAETASGRADRSLLVGLAGPLLAALGLLGAVLVTRHALRRRSSAGIPVDGGPLDATLVSMSATPASSQTQPASLSGHRTPQELEAFLPVLLAAPRDVGTLDLVVRRPAAGVREVLDEGELDLVVGLVGDTWAERGSSRSADGGPHPDMQLNVMSSRMVGFLAGDPDRRALAGDQLYLDLDLSHENLPAGSRLTIGDPAERGAVIEVTEQPHTGCAKFIDRFGAEAMRFVNGSVGRPLRLRGLNARVVVPGRVRPGDAVTVTRP</sequence>
<keyword evidence="4" id="KW-1185">Reference proteome</keyword>
<feature type="chain" id="PRO_5046806955" description="MOSC domain-containing protein" evidence="1">
    <location>
        <begin position="16"/>
        <end position="849"/>
    </location>
</feature>
<gene>
    <name evidence="3" type="ORF">GCM10023153_16210</name>
</gene>
<feature type="domain" description="MOSC" evidence="2">
    <location>
        <begin position="698"/>
        <end position="847"/>
    </location>
</feature>
<dbReference type="InterPro" id="IPR005302">
    <property type="entry name" value="MoCF_Sase_C"/>
</dbReference>
<evidence type="ECO:0000259" key="2">
    <source>
        <dbReference type="PROSITE" id="PS51340"/>
    </source>
</evidence>
<dbReference type="SUPFAM" id="SSF50800">
    <property type="entry name" value="PK beta-barrel domain-like"/>
    <property type="match status" value="1"/>
</dbReference>
<reference evidence="4" key="1">
    <citation type="journal article" date="2019" name="Int. J. Syst. Evol. Microbiol.">
        <title>The Global Catalogue of Microorganisms (GCM) 10K type strain sequencing project: providing services to taxonomists for standard genome sequencing and annotation.</title>
        <authorList>
            <consortium name="The Broad Institute Genomics Platform"/>
            <consortium name="The Broad Institute Genome Sequencing Center for Infectious Disease"/>
            <person name="Wu L."/>
            <person name="Ma J."/>
        </authorList>
    </citation>
    <scope>NUCLEOTIDE SEQUENCE [LARGE SCALE GENOMIC DNA]</scope>
    <source>
        <strain evidence="4">JCM 17738</strain>
    </source>
</reference>
<comment type="caution">
    <text evidence="3">The sequence shown here is derived from an EMBL/GenBank/DDBJ whole genome shotgun (WGS) entry which is preliminary data.</text>
</comment>
<feature type="signal peptide" evidence="1">
    <location>
        <begin position="1"/>
        <end position="15"/>
    </location>
</feature>
<dbReference type="PROSITE" id="PS51340">
    <property type="entry name" value="MOSC"/>
    <property type="match status" value="1"/>
</dbReference>
<accession>A0ABP8JRW1</accession>
<dbReference type="InterPro" id="IPR011037">
    <property type="entry name" value="Pyrv_Knase-like_insert_dom_sf"/>
</dbReference>
<organism evidence="3 4">
    <name type="scientific">Ornithinibacter aureus</name>
    <dbReference type="NCBI Taxonomy" id="622664"/>
    <lineage>
        <taxon>Bacteria</taxon>
        <taxon>Bacillati</taxon>
        <taxon>Actinomycetota</taxon>
        <taxon>Actinomycetes</taxon>
        <taxon>Micrococcales</taxon>
        <taxon>Intrasporangiaceae</taxon>
        <taxon>Ornithinibacter</taxon>
    </lineage>
</organism>
<name>A0ABP8JRW1_9MICO</name>
<dbReference type="Gene3D" id="2.40.33.20">
    <property type="entry name" value="PK beta-barrel domain-like"/>
    <property type="match status" value="1"/>
</dbReference>
<keyword evidence="1" id="KW-0732">Signal</keyword>
<evidence type="ECO:0000313" key="4">
    <source>
        <dbReference type="Proteomes" id="UP001500390"/>
    </source>
</evidence>
<evidence type="ECO:0000313" key="3">
    <source>
        <dbReference type="EMBL" id="GAA4394791.1"/>
    </source>
</evidence>
<dbReference type="EMBL" id="BAABFX010000025">
    <property type="protein sequence ID" value="GAA4394791.1"/>
    <property type="molecule type" value="Genomic_DNA"/>
</dbReference>
<protein>
    <recommendedName>
        <fullName evidence="2">MOSC domain-containing protein</fullName>
    </recommendedName>
</protein>